<organism evidence="2 3">
    <name type="scientific">Clostridium ljungdahlii</name>
    <dbReference type="NCBI Taxonomy" id="1538"/>
    <lineage>
        <taxon>Bacteria</taxon>
        <taxon>Bacillati</taxon>
        <taxon>Bacillota</taxon>
        <taxon>Clostridia</taxon>
        <taxon>Eubacteriales</taxon>
        <taxon>Clostridiaceae</taxon>
        <taxon>Clostridium</taxon>
    </lineage>
</organism>
<feature type="domain" description="SGNH hydrolase-type esterase" evidence="1">
    <location>
        <begin position="74"/>
        <end position="225"/>
    </location>
</feature>
<dbReference type="PATRIC" id="fig|1538.10.peg.2000"/>
<proteinExistence type="predicted"/>
<evidence type="ECO:0000313" key="3">
    <source>
        <dbReference type="Proteomes" id="UP000077407"/>
    </source>
</evidence>
<dbReference type="Proteomes" id="UP000077407">
    <property type="component" value="Unassembled WGS sequence"/>
</dbReference>
<dbReference type="InterPro" id="IPR051532">
    <property type="entry name" value="Ester_Hydrolysis_Enzymes"/>
</dbReference>
<reference evidence="2 3" key="1">
    <citation type="journal article" date="2015" name="Biotechnol. Bioeng.">
        <title>Genome sequence and phenotypic characterization of Caulobacter segnis.</title>
        <authorList>
            <person name="Patel S."/>
            <person name="Fletcher B."/>
            <person name="Scott D.C."/>
            <person name="Ely B."/>
        </authorList>
    </citation>
    <scope>NUCLEOTIDE SEQUENCE [LARGE SCALE GENOMIC DNA]</scope>
    <source>
        <strain evidence="2 3">ERI-2</strain>
    </source>
</reference>
<dbReference type="AlphaFoldDB" id="A0A162KU59"/>
<evidence type="ECO:0000313" key="2">
    <source>
        <dbReference type="EMBL" id="OAA87002.1"/>
    </source>
</evidence>
<comment type="caution">
    <text evidence="2">The sequence shown here is derived from an EMBL/GenBank/DDBJ whole genome shotgun (WGS) entry which is preliminary data.</text>
</comment>
<dbReference type="EMBL" id="LITT01000023">
    <property type="protein sequence ID" value="OAA87002.1"/>
    <property type="molecule type" value="Genomic_DNA"/>
</dbReference>
<evidence type="ECO:0000259" key="1">
    <source>
        <dbReference type="Pfam" id="PF13472"/>
    </source>
</evidence>
<protein>
    <submittedName>
        <fullName evidence="2">GDSL-like Lipase/Acylhydrolase</fullName>
    </submittedName>
</protein>
<dbReference type="PANTHER" id="PTHR30383">
    <property type="entry name" value="THIOESTERASE 1/PROTEASE 1/LYSOPHOSPHOLIPASE L1"/>
    <property type="match status" value="1"/>
</dbReference>
<dbReference type="RefSeq" id="WP_242866455.1">
    <property type="nucleotide sequence ID" value="NZ_LITT01000023.1"/>
</dbReference>
<accession>A0A162KU59</accession>
<sequence>MDEKTMEMPQKPDMKSVRQAVLYNYIQGQKRNKLKSYKILNQSVKKGQILFVGSSLMEFFPINEMQQTLEKDCIIYNRGIAGFVTTELLASMNECIFELEPSKIFINIGTNDMNTPDYKKENLIDNYGKILTQISEKLPHCEVYLMAYYPLNAKADFLGVDEEFKKSRFKTRTNTVILEANKDVEKLAKKHNYKFINVNDGLMDEEGNLKEEFSIEGIHMWPNAYSVILENMKKYL</sequence>
<dbReference type="InterPro" id="IPR013830">
    <property type="entry name" value="SGNH_hydro"/>
</dbReference>
<name>A0A162KU59_9CLOT</name>
<gene>
    <name evidence="2" type="ORF">WY13_02397</name>
</gene>
<dbReference type="Gene3D" id="3.40.50.1110">
    <property type="entry name" value="SGNH hydrolase"/>
    <property type="match status" value="1"/>
</dbReference>
<dbReference type="InterPro" id="IPR036514">
    <property type="entry name" value="SGNH_hydro_sf"/>
</dbReference>
<dbReference type="PANTHER" id="PTHR30383:SF5">
    <property type="entry name" value="SGNH HYDROLASE-TYPE ESTERASE DOMAIN-CONTAINING PROTEIN"/>
    <property type="match status" value="1"/>
</dbReference>
<keyword evidence="2" id="KW-0378">Hydrolase</keyword>
<dbReference type="Pfam" id="PF13472">
    <property type="entry name" value="Lipase_GDSL_2"/>
    <property type="match status" value="1"/>
</dbReference>
<dbReference type="GO" id="GO:0004622">
    <property type="term" value="F:phosphatidylcholine lysophospholipase activity"/>
    <property type="evidence" value="ECO:0007669"/>
    <property type="project" value="TreeGrafter"/>
</dbReference>
<dbReference type="SUPFAM" id="SSF52266">
    <property type="entry name" value="SGNH hydrolase"/>
    <property type="match status" value="1"/>
</dbReference>